<keyword evidence="2" id="KW-0449">Lipoprotein</keyword>
<keyword evidence="1" id="KW-0732">Signal</keyword>
<proteinExistence type="predicted"/>
<reference evidence="2 3" key="1">
    <citation type="submission" date="2016-10" db="EMBL/GenBank/DDBJ databases">
        <title>Comparative genome analysis of multiple Pseudomonas spp. focuses on biocontrol and plant growth promoting traits.</title>
        <authorList>
            <person name="Tao X.-Y."/>
            <person name="Taylor C.G."/>
        </authorList>
    </citation>
    <scope>NUCLEOTIDE SEQUENCE [LARGE SCALE GENOMIC DNA]</scope>
    <source>
        <strain evidence="2 3">37D10</strain>
    </source>
</reference>
<evidence type="ECO:0000313" key="2">
    <source>
        <dbReference type="EMBL" id="RON02883.1"/>
    </source>
</evidence>
<feature type="chain" id="PRO_5019043922" evidence="1">
    <location>
        <begin position="24"/>
        <end position="723"/>
    </location>
</feature>
<dbReference type="RefSeq" id="WP_123581409.1">
    <property type="nucleotide sequence ID" value="NZ_MOBI01000006.1"/>
</dbReference>
<protein>
    <submittedName>
        <fullName evidence="2">Outer membrane assembly lipoprotein YfiO</fullName>
    </submittedName>
</protein>
<dbReference type="AlphaFoldDB" id="A0A423GXS2"/>
<sequence length="723" mass="79457">MRIGLLSPLVLALATTCALPAHASYDQDACTPELSLSGDGHCNNVPLLNPGNDSRANLRLLLSDQGALALNPAPLSDFEREAGYGPVPFDLARLDSPSAPAPTPAPETAPVSVLDEPLRQLGISREASTIAGNQFIEGEGSRCRSNSEESASAFLTQLLKTTQLPAEERQRLAQSRLQMLAACSWEADQLDSLLPAASVTSEPGKAFLTYLRGAAQFYGGQFAEATQTFASLNNSDQPWLKETALYMAPRIALNAAQQNAFDEMGLPTLEHVDNVNLQLAETGFDSYLKTYPQGEYSASAKGLIRRVHWLAGEDQKLADDYAWQLTQANDAQRNKTLPELVEEVDSKLLTQPDNGIQAPLLLAVKDLLSIGTYQTPFNLKALQTQKASFAQQPALYDYLQAAVLVYLEKNPEQALNVLPSSVPDKLDYLAFSQQMLRGIALHEQHKWPEAEALWLALLGKIKQPLQREQVELALAFNYELSQRLGKVFAADSPIKTPAVRYRLQRLVADAPLLRQQISQGADATERNSALFVLLYKELLRSQYAEFAEDFKQLPAEPSTDKLGVSIGYFYSTGQPLTMFRWQGDKAESGYHCPSIAEIAATLQADGKNPKGLNCLGEFILRNDLDSSPLEAKPNKSELGATGSAFKGEIYSRHTGYRQVIDNAKAPKEDRAYALFRAINCYAPSGNNSCGGKDVEPAVRKAWFRQLKSAFADTQWGKSLQYYW</sequence>
<organism evidence="2 3">
    <name type="scientific">Pseudomonas brassicacearum</name>
    <dbReference type="NCBI Taxonomy" id="930166"/>
    <lineage>
        <taxon>Bacteria</taxon>
        <taxon>Pseudomonadati</taxon>
        <taxon>Pseudomonadota</taxon>
        <taxon>Gammaproteobacteria</taxon>
        <taxon>Pseudomonadales</taxon>
        <taxon>Pseudomonadaceae</taxon>
        <taxon>Pseudomonas</taxon>
    </lineage>
</organism>
<accession>A0A423GXS2</accession>
<evidence type="ECO:0000313" key="3">
    <source>
        <dbReference type="Proteomes" id="UP000284684"/>
    </source>
</evidence>
<gene>
    <name evidence="2" type="ORF">BK658_05265</name>
</gene>
<feature type="signal peptide" evidence="1">
    <location>
        <begin position="1"/>
        <end position="23"/>
    </location>
</feature>
<dbReference type="EMBL" id="MOBI01000006">
    <property type="protein sequence ID" value="RON02883.1"/>
    <property type="molecule type" value="Genomic_DNA"/>
</dbReference>
<name>A0A423GXS2_9PSED</name>
<dbReference type="Proteomes" id="UP000284684">
    <property type="component" value="Unassembled WGS sequence"/>
</dbReference>
<comment type="caution">
    <text evidence="2">The sequence shown here is derived from an EMBL/GenBank/DDBJ whole genome shotgun (WGS) entry which is preliminary data.</text>
</comment>
<evidence type="ECO:0000256" key="1">
    <source>
        <dbReference type="SAM" id="SignalP"/>
    </source>
</evidence>